<dbReference type="AlphaFoldDB" id="A0A8J3T752"/>
<sequence>MAGLRRGDRLARGRRVHLRQRIPLLLAALDAMWAMLLDLDAPEPFNWVMSVPGFATVLAALYSWLGLHTRPRPAPKVPA</sequence>
<dbReference type="Proteomes" id="UP000634476">
    <property type="component" value="Unassembled WGS sequence"/>
</dbReference>
<comment type="caution">
    <text evidence="2">The sequence shown here is derived from an EMBL/GenBank/DDBJ whole genome shotgun (WGS) entry which is preliminary data.</text>
</comment>
<keyword evidence="1" id="KW-1133">Transmembrane helix</keyword>
<name>A0A8J3T752_9ACTN</name>
<feature type="transmembrane region" description="Helical" evidence="1">
    <location>
        <begin position="45"/>
        <end position="67"/>
    </location>
</feature>
<reference evidence="2" key="1">
    <citation type="submission" date="2021-01" db="EMBL/GenBank/DDBJ databases">
        <title>Whole genome shotgun sequence of Planobispora takensis NBRC 109077.</title>
        <authorList>
            <person name="Komaki H."/>
            <person name="Tamura T."/>
        </authorList>
    </citation>
    <scope>NUCLEOTIDE SEQUENCE</scope>
    <source>
        <strain evidence="2">NBRC 109077</strain>
    </source>
</reference>
<proteinExistence type="predicted"/>
<keyword evidence="1" id="KW-0812">Transmembrane</keyword>
<gene>
    <name evidence="2" type="ORF">Pta02_73510</name>
</gene>
<keyword evidence="3" id="KW-1185">Reference proteome</keyword>
<organism evidence="2 3">
    <name type="scientific">Planobispora takensis</name>
    <dbReference type="NCBI Taxonomy" id="1367882"/>
    <lineage>
        <taxon>Bacteria</taxon>
        <taxon>Bacillati</taxon>
        <taxon>Actinomycetota</taxon>
        <taxon>Actinomycetes</taxon>
        <taxon>Streptosporangiales</taxon>
        <taxon>Streptosporangiaceae</taxon>
        <taxon>Planobispora</taxon>
    </lineage>
</organism>
<evidence type="ECO:0000256" key="1">
    <source>
        <dbReference type="SAM" id="Phobius"/>
    </source>
</evidence>
<feature type="transmembrane region" description="Helical" evidence="1">
    <location>
        <begin position="21"/>
        <end position="39"/>
    </location>
</feature>
<evidence type="ECO:0000313" key="3">
    <source>
        <dbReference type="Proteomes" id="UP000634476"/>
    </source>
</evidence>
<accession>A0A8J3T752</accession>
<evidence type="ECO:0000313" key="2">
    <source>
        <dbReference type="EMBL" id="GII05343.1"/>
    </source>
</evidence>
<dbReference type="EMBL" id="BOOK01000066">
    <property type="protein sequence ID" value="GII05343.1"/>
    <property type="molecule type" value="Genomic_DNA"/>
</dbReference>
<keyword evidence="1" id="KW-0472">Membrane</keyword>
<protein>
    <submittedName>
        <fullName evidence="2">Uncharacterized protein</fullName>
    </submittedName>
</protein>
<dbReference type="RefSeq" id="WP_377237585.1">
    <property type="nucleotide sequence ID" value="NZ_JBHLZT010000050.1"/>
</dbReference>